<dbReference type="PATRIC" id="fig|136160.3.peg.425"/>
<accession>A0A0M0KGR1</accession>
<feature type="transmembrane region" description="Helical" evidence="6">
    <location>
        <begin position="102"/>
        <end position="124"/>
    </location>
</feature>
<reference evidence="7" key="1">
    <citation type="submission" date="2015-08" db="EMBL/GenBank/DDBJ databases">
        <title>Complete DNA Sequence of Pseudomonas syringae pv. actinidiae, the Causal Agent of Kiwifruit Canker Disease.</title>
        <authorList>
            <person name="Rikkerink E.H.A."/>
            <person name="Fineran P.C."/>
        </authorList>
    </citation>
    <scope>NUCLEOTIDE SEQUENCE</scope>
    <source>
        <strain evidence="7">DSM 13666</strain>
    </source>
</reference>
<evidence type="ECO:0000313" key="7">
    <source>
        <dbReference type="EMBL" id="KOO37608.1"/>
    </source>
</evidence>
<gene>
    <name evidence="7" type="ORF">AMD02_01175</name>
</gene>
<protein>
    <submittedName>
        <fullName evidence="7">ATP synthase</fullName>
    </submittedName>
</protein>
<comment type="subcellular location">
    <subcellularLocation>
        <location evidence="1">Cell membrane</location>
        <topology evidence="1">Multi-pass membrane protein</topology>
    </subcellularLocation>
</comment>
<comment type="caution">
    <text evidence="7">The sequence shown here is derived from an EMBL/GenBank/DDBJ whole genome shotgun (WGS) entry which is preliminary data.</text>
</comment>
<name>A0A0M0KGR1_ALKHA</name>
<sequence>MTVHEKMKGYSLVTASMATMSLLGYFATPYPSYFLGFFVGLFFGFLNLWTTYQKALVIGKIRPATSTKRSFLSYTLAGVSMAIRIAFALAAVALALHFPKAIHLFSVIAGFSLIYVIILFDLILQTVRKR</sequence>
<evidence type="ECO:0000256" key="1">
    <source>
        <dbReference type="ARBA" id="ARBA00004651"/>
    </source>
</evidence>
<dbReference type="EMBL" id="LILD01000001">
    <property type="protein sequence ID" value="KOO37608.1"/>
    <property type="molecule type" value="Genomic_DNA"/>
</dbReference>
<evidence type="ECO:0000256" key="2">
    <source>
        <dbReference type="ARBA" id="ARBA00022475"/>
    </source>
</evidence>
<dbReference type="PANTHER" id="PTHR40035:SF1">
    <property type="entry name" value="ATP SYNTHASE PROTEIN I"/>
    <property type="match status" value="1"/>
</dbReference>
<feature type="transmembrane region" description="Helical" evidence="6">
    <location>
        <begin position="33"/>
        <end position="50"/>
    </location>
</feature>
<dbReference type="InterPro" id="IPR039072">
    <property type="entry name" value="ATP_synth_I_Bacilli"/>
</dbReference>
<evidence type="ECO:0000256" key="4">
    <source>
        <dbReference type="ARBA" id="ARBA00022989"/>
    </source>
</evidence>
<dbReference type="GeneID" id="87599308"/>
<organism evidence="7">
    <name type="scientific">Halalkalibacterium halodurans</name>
    <name type="common">Bacillus halodurans</name>
    <dbReference type="NCBI Taxonomy" id="86665"/>
    <lineage>
        <taxon>Bacteria</taxon>
        <taxon>Bacillati</taxon>
        <taxon>Bacillota</taxon>
        <taxon>Bacilli</taxon>
        <taxon>Bacillales</taxon>
        <taxon>Bacillaceae</taxon>
        <taxon>Halalkalibacterium (ex Joshi et al. 2022)</taxon>
    </lineage>
</organism>
<proteinExistence type="predicted"/>
<evidence type="ECO:0000256" key="6">
    <source>
        <dbReference type="SAM" id="Phobius"/>
    </source>
</evidence>
<evidence type="ECO:0000256" key="5">
    <source>
        <dbReference type="ARBA" id="ARBA00023136"/>
    </source>
</evidence>
<dbReference type="RefSeq" id="WP_053430161.1">
    <property type="nucleotide sequence ID" value="NZ_CP040441.1"/>
</dbReference>
<evidence type="ECO:0000256" key="3">
    <source>
        <dbReference type="ARBA" id="ARBA00022692"/>
    </source>
</evidence>
<keyword evidence="3 6" id="KW-0812">Transmembrane</keyword>
<dbReference type="InterPro" id="IPR005598">
    <property type="entry name" value="ATP_synth_I"/>
</dbReference>
<feature type="transmembrane region" description="Helical" evidence="6">
    <location>
        <begin position="71"/>
        <end position="96"/>
    </location>
</feature>
<dbReference type="GO" id="GO:0005886">
    <property type="term" value="C:plasma membrane"/>
    <property type="evidence" value="ECO:0007669"/>
    <property type="project" value="UniProtKB-SubCell"/>
</dbReference>
<keyword evidence="4 6" id="KW-1133">Transmembrane helix</keyword>
<dbReference type="Pfam" id="PF03899">
    <property type="entry name" value="ATP-synt_I"/>
    <property type="match status" value="1"/>
</dbReference>
<dbReference type="PANTHER" id="PTHR40035">
    <property type="entry name" value="ATP SYNTHASE PROTEIN I"/>
    <property type="match status" value="1"/>
</dbReference>
<dbReference type="AlphaFoldDB" id="A0A0M0KGR1"/>
<keyword evidence="5 6" id="KW-0472">Membrane</keyword>
<keyword evidence="2" id="KW-1003">Cell membrane</keyword>